<dbReference type="Proteomes" id="UP000193040">
    <property type="component" value="Unassembled WGS sequence"/>
</dbReference>
<evidence type="ECO:0000313" key="1">
    <source>
        <dbReference type="EMBL" id="ORJ52616.1"/>
    </source>
</evidence>
<dbReference type="EMBL" id="MZZM01000046">
    <property type="protein sequence ID" value="ORJ52616.1"/>
    <property type="molecule type" value="Genomic_DNA"/>
</dbReference>
<comment type="caution">
    <text evidence="1">The sequence shown here is derived from an EMBL/GenBank/DDBJ whole genome shotgun (WGS) entry which is preliminary data.</text>
</comment>
<accession>A0A1X0XIA9</accession>
<gene>
    <name evidence="1" type="ORF">B5M45_30995</name>
</gene>
<keyword evidence="2" id="KW-1185">Reference proteome</keyword>
<organism evidence="1 2">
    <name type="scientific">Mycobacterium simiae</name>
    <name type="common">Mycobacterium habana</name>
    <dbReference type="NCBI Taxonomy" id="1784"/>
    <lineage>
        <taxon>Bacteria</taxon>
        <taxon>Bacillati</taxon>
        <taxon>Actinomycetota</taxon>
        <taxon>Actinomycetes</taxon>
        <taxon>Mycobacteriales</taxon>
        <taxon>Mycobacteriaceae</taxon>
        <taxon>Mycobacterium</taxon>
        <taxon>Mycobacterium simiae complex</taxon>
    </lineage>
</organism>
<protein>
    <submittedName>
        <fullName evidence="1">Uncharacterized protein</fullName>
    </submittedName>
</protein>
<evidence type="ECO:0000313" key="2">
    <source>
        <dbReference type="Proteomes" id="UP000193040"/>
    </source>
</evidence>
<proteinExistence type="predicted"/>
<name>A0A1X0XIA9_MYCSI</name>
<dbReference type="RefSeq" id="WP_084954260.1">
    <property type="nucleotide sequence ID" value="NZ_MZZM01000046.1"/>
</dbReference>
<dbReference type="AlphaFoldDB" id="A0A1X0XIA9"/>
<reference evidence="1 2" key="1">
    <citation type="submission" date="2017-03" db="EMBL/GenBank/DDBJ databases">
        <title>Genomic insights into Mycobacterium simiae human colonization.</title>
        <authorList>
            <person name="Steffani J.L."/>
            <person name="Brunck M.E."/>
            <person name="Cruz E."/>
            <person name="Montiel R."/>
            <person name="Barona F."/>
        </authorList>
    </citation>
    <scope>NUCLEOTIDE SEQUENCE [LARGE SCALE GENOMIC DNA]</scope>
    <source>
        <strain evidence="1 2">MsiGto</strain>
    </source>
</reference>
<sequence>MAPIDNVWMSGRQLGLVKAFDAVSGYLRKNAKNYGKRALVLPHKSALREDYLQAYIANGNVGSPRGRSGERGGPVLAVDPTLKVLEMGIRLADGQVFGVATVHPGDVSGWVAATRALDLETGERHPGVPPDIEEALRDLYDAGYNGYGRAREDFFAAKYFPPIDILMAAGYDVDFVAGYLITLGKSADSVEYLKKIYVKPNKRPRIPRGR</sequence>